<evidence type="ECO:0000313" key="2">
    <source>
        <dbReference type="Proteomes" id="UP000321933"/>
    </source>
</evidence>
<sequence length="101" mass="11225">MISTFKTKLRMASVEDRLSHGLGLRPTTAVWMTRMAWDIADQRSINLMAFRGKALLQQCICLLDSSVYHNLLCMAAEDSPRFSTFLADFRSANSAATAHAA</sequence>
<reference evidence="1 2" key="1">
    <citation type="submission" date="2019-08" db="EMBL/GenBank/DDBJ databases">
        <title>Parahaliea maris sp. nov., isolated from the surface seawater.</title>
        <authorList>
            <person name="Liu Y."/>
        </authorList>
    </citation>
    <scope>NUCLEOTIDE SEQUENCE [LARGE SCALE GENOMIC DNA]</scope>
    <source>
        <strain evidence="1 2">S2-26</strain>
    </source>
</reference>
<keyword evidence="2" id="KW-1185">Reference proteome</keyword>
<dbReference type="Proteomes" id="UP000321933">
    <property type="component" value="Unassembled WGS sequence"/>
</dbReference>
<name>A0A5C8ZMA2_9GAMM</name>
<organism evidence="1 2">
    <name type="scientific">Parahaliea aestuarii</name>
    <dbReference type="NCBI Taxonomy" id="1852021"/>
    <lineage>
        <taxon>Bacteria</taxon>
        <taxon>Pseudomonadati</taxon>
        <taxon>Pseudomonadota</taxon>
        <taxon>Gammaproteobacteria</taxon>
        <taxon>Cellvibrionales</taxon>
        <taxon>Halieaceae</taxon>
        <taxon>Parahaliea</taxon>
    </lineage>
</organism>
<gene>
    <name evidence="1" type="ORF">FVW59_17510</name>
</gene>
<protein>
    <submittedName>
        <fullName evidence="1">Uncharacterized protein</fullName>
    </submittedName>
</protein>
<evidence type="ECO:0000313" key="1">
    <source>
        <dbReference type="EMBL" id="TXS89315.1"/>
    </source>
</evidence>
<dbReference type="OrthoDB" id="5738247at2"/>
<comment type="caution">
    <text evidence="1">The sequence shown here is derived from an EMBL/GenBank/DDBJ whole genome shotgun (WGS) entry which is preliminary data.</text>
</comment>
<accession>A0A5C8ZMA2</accession>
<dbReference type="AlphaFoldDB" id="A0A5C8ZMA2"/>
<dbReference type="RefSeq" id="WP_148065677.1">
    <property type="nucleotide sequence ID" value="NZ_VRYZ01000009.1"/>
</dbReference>
<proteinExistence type="predicted"/>
<dbReference type="EMBL" id="VRYZ01000009">
    <property type="protein sequence ID" value="TXS89315.1"/>
    <property type="molecule type" value="Genomic_DNA"/>
</dbReference>